<dbReference type="Gene3D" id="3.20.20.80">
    <property type="entry name" value="Glycosidases"/>
    <property type="match status" value="1"/>
</dbReference>
<dbReference type="Pfam" id="PF00150">
    <property type="entry name" value="Cellulase"/>
    <property type="match status" value="1"/>
</dbReference>
<evidence type="ECO:0000256" key="6">
    <source>
        <dbReference type="RuleBase" id="RU361153"/>
    </source>
</evidence>
<keyword evidence="9" id="KW-1185">Reference proteome</keyword>
<gene>
    <name evidence="8" type="ORF">VTK73DRAFT_9798</name>
</gene>
<comment type="catalytic activity">
    <reaction evidence="1">
        <text>Endohydrolysis of (1-&gt;4)-beta-D-glucosidic linkages in cellulose, lichenin and cereal beta-D-glucans.</text>
        <dbReference type="EC" id="3.2.1.4"/>
    </reaction>
</comment>
<dbReference type="PANTHER" id="PTHR34142">
    <property type="entry name" value="ENDO-BETA-1,4-GLUCANASE A"/>
    <property type="match status" value="1"/>
</dbReference>
<dbReference type="InterPro" id="IPR001547">
    <property type="entry name" value="Glyco_hydro_5"/>
</dbReference>
<evidence type="ECO:0000256" key="5">
    <source>
        <dbReference type="ARBA" id="ARBA00023295"/>
    </source>
</evidence>
<accession>A0ABR3W091</accession>
<dbReference type="SUPFAM" id="SSF51445">
    <property type="entry name" value="(Trans)glycosidases"/>
    <property type="match status" value="1"/>
</dbReference>
<evidence type="ECO:0000256" key="4">
    <source>
        <dbReference type="ARBA" id="ARBA00022801"/>
    </source>
</evidence>
<dbReference type="EC" id="3.2.1.4" evidence="3"/>
<evidence type="ECO:0000256" key="2">
    <source>
        <dbReference type="ARBA" id="ARBA00005641"/>
    </source>
</evidence>
<keyword evidence="5 6" id="KW-0326">Glycosidase</keyword>
<dbReference type="PROSITE" id="PS00659">
    <property type="entry name" value="GLYCOSYL_HYDROL_F5"/>
    <property type="match status" value="1"/>
</dbReference>
<dbReference type="PANTHER" id="PTHR34142:SF5">
    <property type="entry name" value="CBM1 DOMAIN-CONTAINING PROTEIN"/>
    <property type="match status" value="1"/>
</dbReference>
<organism evidence="8 9">
    <name type="scientific">Phialemonium thermophilum</name>
    <dbReference type="NCBI Taxonomy" id="223376"/>
    <lineage>
        <taxon>Eukaryota</taxon>
        <taxon>Fungi</taxon>
        <taxon>Dikarya</taxon>
        <taxon>Ascomycota</taxon>
        <taxon>Pezizomycotina</taxon>
        <taxon>Sordariomycetes</taxon>
        <taxon>Sordariomycetidae</taxon>
        <taxon>Cephalothecales</taxon>
        <taxon>Cephalothecaceae</taxon>
        <taxon>Phialemonium</taxon>
    </lineage>
</organism>
<evidence type="ECO:0000313" key="9">
    <source>
        <dbReference type="Proteomes" id="UP001586593"/>
    </source>
</evidence>
<evidence type="ECO:0000256" key="3">
    <source>
        <dbReference type="ARBA" id="ARBA00012601"/>
    </source>
</evidence>
<feature type="domain" description="Glycoside hydrolase family 5" evidence="7">
    <location>
        <begin position="52"/>
        <end position="298"/>
    </location>
</feature>
<evidence type="ECO:0000259" key="7">
    <source>
        <dbReference type="Pfam" id="PF00150"/>
    </source>
</evidence>
<sequence>MKSLYVLVGNLAATFARSQFAGVNIAGFDFGSDIQGAQNISNSFGPVVSIGKGNSDGAAQIQHFVQNDGLNTFRLPVTWQFLINSRNLNGSATAATGPTSNGTLDPTNTAQYNQLVRACLNTGSFCIIDIHNYARFEGQVIGQGGPSNVQFAMLWSQIASMYRNESKIMFGIMNEPHDLPDLSRWADTVQAAVTAIRQAGATTQTILLPGTEFTHASTFVENGSAGNLSRVTNPDGSFTNLIFEVHQYLDSDGSGTALECVTDHIQDGFMPLAQFLTTNKRKALLGEIGGGNTSSARQHFETS</sequence>
<comment type="caution">
    <text evidence="8">The sequence shown here is derived from an EMBL/GenBank/DDBJ whole genome shotgun (WGS) entry which is preliminary data.</text>
</comment>
<dbReference type="Proteomes" id="UP001586593">
    <property type="component" value="Unassembled WGS sequence"/>
</dbReference>
<reference evidence="8 9" key="1">
    <citation type="journal article" date="2024" name="Commun. Biol.">
        <title>Comparative genomic analysis of thermophilic fungi reveals convergent evolutionary adaptations and gene losses.</title>
        <authorList>
            <person name="Steindorff A.S."/>
            <person name="Aguilar-Pontes M.V."/>
            <person name="Robinson A.J."/>
            <person name="Andreopoulos B."/>
            <person name="LaButti K."/>
            <person name="Kuo A."/>
            <person name="Mondo S."/>
            <person name="Riley R."/>
            <person name="Otillar R."/>
            <person name="Haridas S."/>
            <person name="Lipzen A."/>
            <person name="Grimwood J."/>
            <person name="Schmutz J."/>
            <person name="Clum A."/>
            <person name="Reid I.D."/>
            <person name="Moisan M.C."/>
            <person name="Butler G."/>
            <person name="Nguyen T.T.M."/>
            <person name="Dewar K."/>
            <person name="Conant G."/>
            <person name="Drula E."/>
            <person name="Henrissat B."/>
            <person name="Hansel C."/>
            <person name="Singer S."/>
            <person name="Hutchinson M.I."/>
            <person name="de Vries R.P."/>
            <person name="Natvig D.O."/>
            <person name="Powell A.J."/>
            <person name="Tsang A."/>
            <person name="Grigoriev I.V."/>
        </authorList>
    </citation>
    <scope>NUCLEOTIDE SEQUENCE [LARGE SCALE GENOMIC DNA]</scope>
    <source>
        <strain evidence="8 9">ATCC 24622</strain>
    </source>
</reference>
<dbReference type="EMBL" id="JAZHXJ010000856">
    <property type="protein sequence ID" value="KAL1849856.1"/>
    <property type="molecule type" value="Genomic_DNA"/>
</dbReference>
<evidence type="ECO:0000313" key="8">
    <source>
        <dbReference type="EMBL" id="KAL1849856.1"/>
    </source>
</evidence>
<proteinExistence type="inferred from homology"/>
<dbReference type="InterPro" id="IPR018087">
    <property type="entry name" value="Glyco_hydro_5_CS"/>
</dbReference>
<comment type="similarity">
    <text evidence="2 6">Belongs to the glycosyl hydrolase 5 (cellulase A) family.</text>
</comment>
<protein>
    <recommendedName>
        <fullName evidence="3">cellulase</fullName>
        <ecNumber evidence="3">3.2.1.4</ecNumber>
    </recommendedName>
</protein>
<evidence type="ECO:0000256" key="1">
    <source>
        <dbReference type="ARBA" id="ARBA00000966"/>
    </source>
</evidence>
<keyword evidence="4 6" id="KW-0378">Hydrolase</keyword>
<name>A0ABR3W091_9PEZI</name>
<dbReference type="InterPro" id="IPR017853">
    <property type="entry name" value="GH"/>
</dbReference>